<evidence type="ECO:0000256" key="5">
    <source>
        <dbReference type="ARBA" id="ARBA00023136"/>
    </source>
</evidence>
<feature type="domain" description="ABC3 transporter permease C-terminal" evidence="7">
    <location>
        <begin position="197"/>
        <end position="304"/>
    </location>
</feature>
<evidence type="ECO:0000256" key="3">
    <source>
        <dbReference type="ARBA" id="ARBA00022692"/>
    </source>
</evidence>
<dbReference type="KEGG" id="ssyi:EKG83_44900"/>
<evidence type="ECO:0000313" key="8">
    <source>
        <dbReference type="EMBL" id="QFZ23635.1"/>
    </source>
</evidence>
<evidence type="ECO:0000259" key="7">
    <source>
        <dbReference type="Pfam" id="PF02687"/>
    </source>
</evidence>
<feature type="transmembrane region" description="Helical" evidence="6">
    <location>
        <begin position="23"/>
        <end position="46"/>
    </location>
</feature>
<feature type="transmembrane region" description="Helical" evidence="6">
    <location>
        <begin position="693"/>
        <end position="715"/>
    </location>
</feature>
<evidence type="ECO:0000256" key="2">
    <source>
        <dbReference type="ARBA" id="ARBA00022475"/>
    </source>
</evidence>
<gene>
    <name evidence="8" type="ORF">EKG83_44900</name>
</gene>
<dbReference type="Proteomes" id="UP000325787">
    <property type="component" value="Chromosome"/>
</dbReference>
<evidence type="ECO:0000313" key="9">
    <source>
        <dbReference type="Proteomes" id="UP000325787"/>
    </source>
</evidence>
<dbReference type="EMBL" id="CP034550">
    <property type="protein sequence ID" value="QFZ23635.1"/>
    <property type="molecule type" value="Genomic_DNA"/>
</dbReference>
<dbReference type="GO" id="GO:0005886">
    <property type="term" value="C:plasma membrane"/>
    <property type="evidence" value="ECO:0007669"/>
    <property type="project" value="UniProtKB-SubCell"/>
</dbReference>
<proteinExistence type="predicted"/>
<evidence type="ECO:0000256" key="4">
    <source>
        <dbReference type="ARBA" id="ARBA00022989"/>
    </source>
</evidence>
<feature type="transmembrane region" description="Helical" evidence="6">
    <location>
        <begin position="282"/>
        <end position="303"/>
    </location>
</feature>
<dbReference type="RefSeq" id="WP_033428443.1">
    <property type="nucleotide sequence ID" value="NZ_CP034550.1"/>
</dbReference>
<feature type="transmembrane region" description="Helical" evidence="6">
    <location>
        <begin position="187"/>
        <end position="208"/>
    </location>
</feature>
<name>A0A5Q0HCG7_SACSY</name>
<dbReference type="Pfam" id="PF02687">
    <property type="entry name" value="FtsX"/>
    <property type="match status" value="2"/>
</dbReference>
<sequence length="727" mass="74902">MTRWVADLALGVRLAVGGSRTSWARLALTATGVGLGVTVLLLAASVGPAREAKSERVRAAAVTATGDGPAVLKVRRVTVPWQGRGINGVELAATTPDAPAPPGVGRIPGPGELVVSPELLDLMRADDAVRALFPESVIGVIADAGLPRPKSLLFYAGLSQVHLDDAADATGFGGDLPRYTLLPAYRLLMLAAISALLVPLGIFVVVATRLGATGRARRLAAIRLVGASHRQLRRFAAGETLAGAVLGLFVGVALFFAARPLARFVEVEGVGFFPTDLLPDPLLGALVGLGVPVVAVGSALLALRTEELGPLGLVREVRPPARRAWWRFALLGAGTAVLVVITVVGDFWEAMTDSRVAVGLGLGIALVLAGTGAVLPWLVGQVARRLQPDGVAPLLALRALRFDTGTPRVLSGVVVVLTGSLTLQVLLGVAAQVSAAPPVDEPDRWVLDLSRHTPLRSLEESIALVGGVGRVSEVRRYRTAGASLLSTDCAELAERLRVDDCAPGSAYLVGDGPAPGTEVVVEGQRWVVPRHRPVEGAAGPPGLFVAGGADPVLSALPPVELVVRGAPDESFGDRLLAATGRVDRAVTLRRPFEAGQVELFTSLRGGVIGGSALLTLLAVVGLAAAAADQVLERSRPTAVLAANGVPHRVLAVSALWQSAVPAALGTGLAVPIGLGTAWLVAPSGRFRVEWTEVATTVGSAVVIVLAVSLCTLPALRSAILPTGLRTE</sequence>
<feature type="domain" description="ABC3 transporter permease C-terminal" evidence="7">
    <location>
        <begin position="611"/>
        <end position="717"/>
    </location>
</feature>
<keyword evidence="4 6" id="KW-1133">Transmembrane helix</keyword>
<dbReference type="InterPro" id="IPR003838">
    <property type="entry name" value="ABC3_permease_C"/>
</dbReference>
<feature type="transmembrane region" description="Helical" evidence="6">
    <location>
        <begin position="324"/>
        <end position="344"/>
    </location>
</feature>
<feature type="transmembrane region" description="Helical" evidence="6">
    <location>
        <begin position="240"/>
        <end position="262"/>
    </location>
</feature>
<feature type="transmembrane region" description="Helical" evidence="6">
    <location>
        <begin position="356"/>
        <end position="379"/>
    </location>
</feature>
<feature type="transmembrane region" description="Helical" evidence="6">
    <location>
        <begin position="606"/>
        <end position="627"/>
    </location>
</feature>
<evidence type="ECO:0000256" key="1">
    <source>
        <dbReference type="ARBA" id="ARBA00004651"/>
    </source>
</evidence>
<feature type="transmembrane region" description="Helical" evidence="6">
    <location>
        <begin position="659"/>
        <end position="681"/>
    </location>
</feature>
<comment type="subcellular location">
    <subcellularLocation>
        <location evidence="1">Cell membrane</location>
        <topology evidence="1">Multi-pass membrane protein</topology>
    </subcellularLocation>
</comment>
<keyword evidence="9" id="KW-1185">Reference proteome</keyword>
<dbReference type="AlphaFoldDB" id="A0A5Q0HCG7"/>
<evidence type="ECO:0000256" key="6">
    <source>
        <dbReference type="SAM" id="Phobius"/>
    </source>
</evidence>
<organism evidence="8 9">
    <name type="scientific">Saccharothrix syringae</name>
    <name type="common">Nocardiopsis syringae</name>
    <dbReference type="NCBI Taxonomy" id="103733"/>
    <lineage>
        <taxon>Bacteria</taxon>
        <taxon>Bacillati</taxon>
        <taxon>Actinomycetota</taxon>
        <taxon>Actinomycetes</taxon>
        <taxon>Pseudonocardiales</taxon>
        <taxon>Pseudonocardiaceae</taxon>
        <taxon>Saccharothrix</taxon>
    </lineage>
</organism>
<keyword evidence="5 6" id="KW-0472">Membrane</keyword>
<accession>A0A5Q0HCG7</accession>
<reference evidence="9" key="1">
    <citation type="journal article" date="2021" name="Curr. Microbiol.">
        <title>Complete genome of nocamycin-producing strain Saccharothrix syringae NRRL B-16468 reveals the biosynthetic potential for secondary metabolites.</title>
        <authorList>
            <person name="Mo X."/>
            <person name="Yang S."/>
        </authorList>
    </citation>
    <scope>NUCLEOTIDE SEQUENCE [LARGE SCALE GENOMIC DNA]</scope>
    <source>
        <strain evidence="9">ATCC 51364 / DSM 43886 / JCM 6844 / KCTC 9398 / NBRC 14523 / NRRL B-16468 / INA 2240</strain>
    </source>
</reference>
<dbReference type="OrthoDB" id="3654456at2"/>
<keyword evidence="3 6" id="KW-0812">Transmembrane</keyword>
<protein>
    <submittedName>
        <fullName evidence="8">ABC transporter permease</fullName>
    </submittedName>
</protein>
<keyword evidence="2" id="KW-1003">Cell membrane</keyword>